<dbReference type="AlphaFoldDB" id="A0AA92WKR5"/>
<reference evidence="1 2" key="1">
    <citation type="submission" date="2018-08" db="EMBL/GenBank/DDBJ databases">
        <title>A genome reference for cultivated species of the human gut microbiota.</title>
        <authorList>
            <person name="Zou Y."/>
            <person name="Xue W."/>
            <person name="Luo G."/>
        </authorList>
    </citation>
    <scope>NUCLEOTIDE SEQUENCE [LARGE SCALE GENOMIC DNA]</scope>
    <source>
        <strain evidence="1 2">AF43-2</strain>
    </source>
</reference>
<accession>A0AA92WKR5</accession>
<dbReference type="EMBL" id="QRNN01000038">
    <property type="protein sequence ID" value="RHK47914.1"/>
    <property type="molecule type" value="Genomic_DNA"/>
</dbReference>
<comment type="caution">
    <text evidence="1">The sequence shown here is derived from an EMBL/GenBank/DDBJ whole genome shotgun (WGS) entry which is preliminary data.</text>
</comment>
<gene>
    <name evidence="1" type="ORF">DW064_09775</name>
</gene>
<evidence type="ECO:0000313" key="1">
    <source>
        <dbReference type="EMBL" id="RHK47914.1"/>
    </source>
</evidence>
<evidence type="ECO:0000313" key="2">
    <source>
        <dbReference type="Proteomes" id="UP000284562"/>
    </source>
</evidence>
<proteinExistence type="predicted"/>
<dbReference type="Proteomes" id="UP000284562">
    <property type="component" value="Unassembled WGS sequence"/>
</dbReference>
<protein>
    <submittedName>
        <fullName evidence="1">Uncharacterized protein</fullName>
    </submittedName>
</protein>
<name>A0AA92WKR5_9BACT</name>
<organism evidence="1 2">
    <name type="scientific">Segatella copri</name>
    <dbReference type="NCBI Taxonomy" id="165179"/>
    <lineage>
        <taxon>Bacteria</taxon>
        <taxon>Pseudomonadati</taxon>
        <taxon>Bacteroidota</taxon>
        <taxon>Bacteroidia</taxon>
        <taxon>Bacteroidales</taxon>
        <taxon>Prevotellaceae</taxon>
        <taxon>Segatella</taxon>
    </lineage>
</organism>
<sequence>MDKPLAIKVRNLITYIGNARDFQLIAAPDCPYRNHIGALLTDVVLQAGLNYQHVVAPSL</sequence>